<dbReference type="WBParaSite" id="JU765_v2.g5145.t1">
    <property type="protein sequence ID" value="JU765_v2.g5145.t1"/>
    <property type="gene ID" value="JU765_v2.g5145"/>
</dbReference>
<dbReference type="Proteomes" id="UP000887576">
    <property type="component" value="Unplaced"/>
</dbReference>
<sequence>MNKTLLIVLLITVLDVVLTTEDENCALFGANHSNHSIAVSTQDKTGKKCRGKIHIAVCGGLCKTSEKGSHIFPNKENENSACIPTSVVPSQQELTDCDDGILPEARIIKYSEPNACGCKELPSVSH</sequence>
<reference evidence="2" key="1">
    <citation type="submission" date="2022-11" db="UniProtKB">
        <authorList>
            <consortium name="WormBaseParasite"/>
        </authorList>
    </citation>
    <scope>IDENTIFICATION</scope>
</reference>
<protein>
    <submittedName>
        <fullName evidence="2">Uncharacterized protein</fullName>
    </submittedName>
</protein>
<name>A0AC34RAI3_9BILA</name>
<organism evidence="1 2">
    <name type="scientific">Panagrolaimus sp. JU765</name>
    <dbReference type="NCBI Taxonomy" id="591449"/>
    <lineage>
        <taxon>Eukaryota</taxon>
        <taxon>Metazoa</taxon>
        <taxon>Ecdysozoa</taxon>
        <taxon>Nematoda</taxon>
        <taxon>Chromadorea</taxon>
        <taxon>Rhabditida</taxon>
        <taxon>Tylenchina</taxon>
        <taxon>Panagrolaimomorpha</taxon>
        <taxon>Panagrolaimoidea</taxon>
        <taxon>Panagrolaimidae</taxon>
        <taxon>Panagrolaimus</taxon>
    </lineage>
</organism>
<evidence type="ECO:0000313" key="2">
    <source>
        <dbReference type="WBParaSite" id="JU765_v2.g5145.t1"/>
    </source>
</evidence>
<accession>A0AC34RAI3</accession>
<proteinExistence type="predicted"/>
<evidence type="ECO:0000313" key="1">
    <source>
        <dbReference type="Proteomes" id="UP000887576"/>
    </source>
</evidence>